<reference evidence="1" key="1">
    <citation type="submission" date="2019-08" db="EMBL/GenBank/DDBJ databases">
        <authorList>
            <person name="Kucharzyk K."/>
            <person name="Murdoch R.W."/>
            <person name="Higgins S."/>
            <person name="Loffler F."/>
        </authorList>
    </citation>
    <scope>NUCLEOTIDE SEQUENCE</scope>
</reference>
<dbReference type="EMBL" id="VSSQ01078170">
    <property type="protein sequence ID" value="MPN28048.1"/>
    <property type="molecule type" value="Genomic_DNA"/>
</dbReference>
<organism evidence="1">
    <name type="scientific">bioreactor metagenome</name>
    <dbReference type="NCBI Taxonomy" id="1076179"/>
    <lineage>
        <taxon>unclassified sequences</taxon>
        <taxon>metagenomes</taxon>
        <taxon>ecological metagenomes</taxon>
    </lineage>
</organism>
<gene>
    <name evidence="1" type="ORF">SDC9_175487</name>
</gene>
<name>A0A645GMA2_9ZZZZ</name>
<proteinExistence type="predicted"/>
<dbReference type="SUPFAM" id="SSF89447">
    <property type="entry name" value="AbrB/MazE/MraZ-like"/>
    <property type="match status" value="1"/>
</dbReference>
<dbReference type="InterPro" id="IPR037914">
    <property type="entry name" value="SpoVT-AbrB_sf"/>
</dbReference>
<accession>A0A645GMA2</accession>
<comment type="caution">
    <text evidence="1">The sequence shown here is derived from an EMBL/GenBank/DDBJ whole genome shotgun (WGS) entry which is preliminary data.</text>
</comment>
<protein>
    <recommendedName>
        <fullName evidence="2">SpoVT-AbrB domain-containing protein</fullName>
    </recommendedName>
</protein>
<dbReference type="AlphaFoldDB" id="A0A645GMA2"/>
<sequence length="57" mass="6880">MILIRRYRIRKQGYRGFHLTIPKEYIEDAKIEKNQQMAIYRDGDKLVLVPEREASND</sequence>
<evidence type="ECO:0008006" key="2">
    <source>
        <dbReference type="Google" id="ProtNLM"/>
    </source>
</evidence>
<evidence type="ECO:0000313" key="1">
    <source>
        <dbReference type="EMBL" id="MPN28048.1"/>
    </source>
</evidence>